<dbReference type="Proteomes" id="UP000559626">
    <property type="component" value="Unassembled WGS sequence"/>
</dbReference>
<dbReference type="AlphaFoldDB" id="A0A7Y0FL55"/>
<feature type="transmembrane region" description="Helical" evidence="1">
    <location>
        <begin position="69"/>
        <end position="91"/>
    </location>
</feature>
<dbReference type="RefSeq" id="WP_169529346.1">
    <property type="nucleotide sequence ID" value="NZ_JABBGH010000001.1"/>
</dbReference>
<proteinExistence type="predicted"/>
<comment type="caution">
    <text evidence="2">The sequence shown here is derived from an EMBL/GenBank/DDBJ whole genome shotgun (WGS) entry which is preliminary data.</text>
</comment>
<feature type="transmembrane region" description="Helical" evidence="1">
    <location>
        <begin position="41"/>
        <end position="62"/>
    </location>
</feature>
<evidence type="ECO:0000313" key="2">
    <source>
        <dbReference type="EMBL" id="NML64019.1"/>
    </source>
</evidence>
<keyword evidence="1" id="KW-1133">Transmembrane helix</keyword>
<evidence type="ECO:0000313" key="3">
    <source>
        <dbReference type="Proteomes" id="UP000559626"/>
    </source>
</evidence>
<keyword evidence="1" id="KW-0472">Membrane</keyword>
<dbReference type="EMBL" id="JABBGH010000001">
    <property type="protein sequence ID" value="NML64019.1"/>
    <property type="molecule type" value="Genomic_DNA"/>
</dbReference>
<reference evidence="2 3" key="1">
    <citation type="submission" date="2020-04" db="EMBL/GenBank/DDBJ databases">
        <title>Hymenobacter polaris sp. nov., isolated from Arctic soil.</title>
        <authorList>
            <person name="Dahal R.H."/>
        </authorList>
    </citation>
    <scope>NUCLEOTIDE SEQUENCE [LARGE SCALE GENOMIC DNA]</scope>
    <source>
        <strain evidence="2 3">RP-2-7</strain>
    </source>
</reference>
<name>A0A7Y0FL55_9BACT</name>
<protein>
    <submittedName>
        <fullName evidence="2">Uncharacterized protein</fullName>
    </submittedName>
</protein>
<sequence>MVPIIVSIIVPLLLYLLNRSSKQKVTALDNGGYELRMNKAYLIIGIAGAVVGLLFLLMPILADEYSLEIFIASGVMFLLVMGFTVPCIMWYKNHSLFFGEQGFITENAYGKRQDMQCGDISQVSFSSFAGVVSVVDKQGNVAKAHQHLVGFSSFVKMLMAQRDKYHFDTKSLSLKTLGLNNY</sequence>
<organism evidence="2 3">
    <name type="scientific">Hymenobacter polaris</name>
    <dbReference type="NCBI Taxonomy" id="2682546"/>
    <lineage>
        <taxon>Bacteria</taxon>
        <taxon>Pseudomonadati</taxon>
        <taxon>Bacteroidota</taxon>
        <taxon>Cytophagia</taxon>
        <taxon>Cytophagales</taxon>
        <taxon>Hymenobacteraceae</taxon>
        <taxon>Hymenobacter</taxon>
    </lineage>
</organism>
<evidence type="ECO:0000256" key="1">
    <source>
        <dbReference type="SAM" id="Phobius"/>
    </source>
</evidence>
<keyword evidence="3" id="KW-1185">Reference proteome</keyword>
<gene>
    <name evidence="2" type="ORF">HHL22_02260</name>
</gene>
<accession>A0A7Y0FL55</accession>
<keyword evidence="1" id="KW-0812">Transmembrane</keyword>